<sequence length="89" mass="10370">MKLYRGQRVKVKIKNKSDRNIKGHGLEGIVIEVSDDVCSLLVMDKEPYAIAWYSKDEVTLIDYNDIAYKKDIKILEKYEEENDDTEEIG</sequence>
<organism evidence="1">
    <name type="scientific">marine sediment metagenome</name>
    <dbReference type="NCBI Taxonomy" id="412755"/>
    <lineage>
        <taxon>unclassified sequences</taxon>
        <taxon>metagenomes</taxon>
        <taxon>ecological metagenomes</taxon>
    </lineage>
</organism>
<comment type="caution">
    <text evidence="1">The sequence shown here is derived from an EMBL/GenBank/DDBJ whole genome shotgun (WGS) entry which is preliminary data.</text>
</comment>
<accession>A0A0F9JZQ6</accession>
<name>A0A0F9JZQ6_9ZZZZ</name>
<proteinExistence type="predicted"/>
<gene>
    <name evidence="1" type="ORF">LCGC14_1466110</name>
</gene>
<dbReference type="EMBL" id="LAZR01010262">
    <property type="protein sequence ID" value="KKM67941.1"/>
    <property type="molecule type" value="Genomic_DNA"/>
</dbReference>
<protein>
    <submittedName>
        <fullName evidence="1">Uncharacterized protein</fullName>
    </submittedName>
</protein>
<reference evidence="1" key="1">
    <citation type="journal article" date="2015" name="Nature">
        <title>Complex archaea that bridge the gap between prokaryotes and eukaryotes.</title>
        <authorList>
            <person name="Spang A."/>
            <person name="Saw J.H."/>
            <person name="Jorgensen S.L."/>
            <person name="Zaremba-Niedzwiedzka K."/>
            <person name="Martijn J."/>
            <person name="Lind A.E."/>
            <person name="van Eijk R."/>
            <person name="Schleper C."/>
            <person name="Guy L."/>
            <person name="Ettema T.J."/>
        </authorList>
    </citation>
    <scope>NUCLEOTIDE SEQUENCE</scope>
</reference>
<dbReference type="AlphaFoldDB" id="A0A0F9JZQ6"/>
<evidence type="ECO:0000313" key="1">
    <source>
        <dbReference type="EMBL" id="KKM67941.1"/>
    </source>
</evidence>